<gene>
    <name evidence="1" type="ORF">ABW02_05725</name>
</gene>
<protein>
    <recommendedName>
        <fullName evidence="3">DUF3219 domain-containing protein</fullName>
    </recommendedName>
</protein>
<evidence type="ECO:0000313" key="2">
    <source>
        <dbReference type="Proteomes" id="UP000036045"/>
    </source>
</evidence>
<dbReference type="Proteomes" id="UP000036045">
    <property type="component" value="Unassembled WGS sequence"/>
</dbReference>
<accession>A0A0J1IP08</accession>
<organism evidence="1 2">
    <name type="scientific">Niallia circulans</name>
    <name type="common">Bacillus circulans</name>
    <dbReference type="NCBI Taxonomy" id="1397"/>
    <lineage>
        <taxon>Bacteria</taxon>
        <taxon>Bacillati</taxon>
        <taxon>Bacillota</taxon>
        <taxon>Bacilli</taxon>
        <taxon>Bacillales</taxon>
        <taxon>Bacillaceae</taxon>
        <taxon>Niallia</taxon>
    </lineage>
</organism>
<dbReference type="AlphaFoldDB" id="A0A0J1IP08"/>
<dbReference type="OrthoDB" id="2920197at2"/>
<dbReference type="SUPFAM" id="SSF159173">
    <property type="entry name" value="YkvR-like"/>
    <property type="match status" value="1"/>
</dbReference>
<dbReference type="PATRIC" id="fig|1397.4.peg.3256"/>
<evidence type="ECO:0008006" key="3">
    <source>
        <dbReference type="Google" id="ProtNLM"/>
    </source>
</evidence>
<proteinExistence type="predicted"/>
<evidence type="ECO:0000313" key="1">
    <source>
        <dbReference type="EMBL" id="KLV27648.1"/>
    </source>
</evidence>
<dbReference type="EMBL" id="LDPH01000003">
    <property type="protein sequence ID" value="KLV27648.1"/>
    <property type="molecule type" value="Genomic_DNA"/>
</dbReference>
<keyword evidence="2" id="KW-1185">Reference proteome</keyword>
<name>A0A0J1IP08_NIACI</name>
<dbReference type="InterPro" id="IPR023105">
    <property type="entry name" value="YkvR-like_sf"/>
</dbReference>
<dbReference type="RefSeq" id="WP_047940968.1">
    <property type="nucleotide sequence ID" value="NZ_CP053989.1"/>
</dbReference>
<dbReference type="Gene3D" id="2.40.30.80">
    <property type="entry name" value="YkvR-like"/>
    <property type="match status" value="1"/>
</dbReference>
<sequence>MVNKVFLNDFALTVSNFKEEKVKSKKSEKLLTVVSFEFKVRGGEEYHVVTKFLYENIFDVSIPDKSLEFRGEINQYSTSYTNFSDEDSTSDFSLKLMEVE</sequence>
<reference evidence="1 2" key="1">
    <citation type="submission" date="2015-05" db="EMBL/GenBank/DDBJ databases">
        <title>Whole genome sequence and identification of bacterial endophytes from Costus igneus.</title>
        <authorList>
            <person name="Lee Y.P."/>
            <person name="Gan H.M."/>
            <person name="Eng W."/>
            <person name="Wheatley M.S."/>
            <person name="Caraballo A."/>
            <person name="Polter S."/>
            <person name="Savka M.A."/>
            <person name="Hudson A.O."/>
        </authorList>
    </citation>
    <scope>NUCLEOTIDE SEQUENCE [LARGE SCALE GENOMIC DNA]</scope>
    <source>
        <strain evidence="1 2">RIT379</strain>
    </source>
</reference>
<dbReference type="GeneID" id="56347019"/>
<dbReference type="Pfam" id="PF11514">
    <property type="entry name" value="DUF3219"/>
    <property type="match status" value="1"/>
</dbReference>
<comment type="caution">
    <text evidence="1">The sequence shown here is derived from an EMBL/GenBank/DDBJ whole genome shotgun (WGS) entry which is preliminary data.</text>
</comment>
<dbReference type="InterPro" id="IPR021596">
    <property type="entry name" value="DUF3219"/>
</dbReference>